<dbReference type="Pfam" id="PF13517">
    <property type="entry name" value="FG-GAP_3"/>
    <property type="match status" value="1"/>
</dbReference>
<dbReference type="PANTHER" id="PTHR44103">
    <property type="entry name" value="PROPROTEIN CONVERTASE P"/>
    <property type="match status" value="1"/>
</dbReference>
<keyword evidence="1" id="KW-0732">Signal</keyword>
<dbReference type="SUPFAM" id="SSF69318">
    <property type="entry name" value="Integrin alpha N-terminal domain"/>
    <property type="match status" value="1"/>
</dbReference>
<evidence type="ECO:0000313" key="2">
    <source>
        <dbReference type="EMBL" id="MBK1833233.1"/>
    </source>
</evidence>
<protein>
    <submittedName>
        <fullName evidence="2">VCBS repeat-containing protein</fullName>
    </submittedName>
</protein>
<dbReference type="EMBL" id="JAENIO010000006">
    <property type="protein sequence ID" value="MBK1833233.1"/>
    <property type="molecule type" value="Genomic_DNA"/>
</dbReference>
<sequence length="387" mass="42355">MKTFFFFLAWTTFPLGAELPQAVFEAQTIDDGIQVGYGLAIADVDGDGREDILLVDAGETVWYRNPDWQKERLTGALTERDHVCLCAHDLDGDSRAEVAVGAEWNPGDTVNSGAVFALSRPTEGGGLWDARPLHHEPTVHRMHWVREAAGHFLAVLPLHGCGNRGGEGEGIRFLGYRPQEKGRDWPTFLIHQGFHLAHNFDPVAWGDQAQESLLVACKEGVHLLQGQDEDWEATALTEKGAGEVRLGRGPGGQRFVATIEPMHGHEVVINPENVDGLWSQQRQVIDADLGEGHALVVGDFLALGYDQVVAGWRKPSRREGKVGLRLYAAGRSPGDPWRQHAIIDDNGMACEDAKAADLNGDGKLDIIAAGRATRNVVIYWNRSGEDS</sequence>
<accession>A0A934RPR6</accession>
<dbReference type="PANTHER" id="PTHR44103:SF1">
    <property type="entry name" value="PROPROTEIN CONVERTASE P"/>
    <property type="match status" value="1"/>
</dbReference>
<dbReference type="InterPro" id="IPR013517">
    <property type="entry name" value="FG-GAP"/>
</dbReference>
<organism evidence="2 3">
    <name type="scientific">Roseibacillus ishigakijimensis</name>
    <dbReference type="NCBI Taxonomy" id="454146"/>
    <lineage>
        <taxon>Bacteria</taxon>
        <taxon>Pseudomonadati</taxon>
        <taxon>Verrucomicrobiota</taxon>
        <taxon>Verrucomicrobiia</taxon>
        <taxon>Verrucomicrobiales</taxon>
        <taxon>Verrucomicrobiaceae</taxon>
        <taxon>Roseibacillus</taxon>
    </lineage>
</organism>
<gene>
    <name evidence="2" type="ORF">JIN78_04100</name>
</gene>
<comment type="caution">
    <text evidence="2">The sequence shown here is derived from an EMBL/GenBank/DDBJ whole genome shotgun (WGS) entry which is preliminary data.</text>
</comment>
<name>A0A934RPR6_9BACT</name>
<reference evidence="2" key="1">
    <citation type="submission" date="2021-01" db="EMBL/GenBank/DDBJ databases">
        <title>Modified the classification status of verrucomicrobia.</title>
        <authorList>
            <person name="Feng X."/>
        </authorList>
    </citation>
    <scope>NUCLEOTIDE SEQUENCE</scope>
    <source>
        <strain evidence="2">KCTC 12986</strain>
    </source>
</reference>
<dbReference type="Gene3D" id="2.130.10.130">
    <property type="entry name" value="Integrin alpha, N-terminal"/>
    <property type="match status" value="1"/>
</dbReference>
<dbReference type="Proteomes" id="UP000604083">
    <property type="component" value="Unassembled WGS sequence"/>
</dbReference>
<dbReference type="RefSeq" id="WP_200390667.1">
    <property type="nucleotide sequence ID" value="NZ_JAENIO010000006.1"/>
</dbReference>
<evidence type="ECO:0000313" key="3">
    <source>
        <dbReference type="Proteomes" id="UP000604083"/>
    </source>
</evidence>
<evidence type="ECO:0000256" key="1">
    <source>
        <dbReference type="ARBA" id="ARBA00022729"/>
    </source>
</evidence>
<dbReference type="InterPro" id="IPR028994">
    <property type="entry name" value="Integrin_alpha_N"/>
</dbReference>
<keyword evidence="3" id="KW-1185">Reference proteome</keyword>
<dbReference type="AlphaFoldDB" id="A0A934RPR6"/>
<proteinExistence type="predicted"/>